<dbReference type="EMBL" id="PIPY01000013">
    <property type="protein sequence ID" value="RUO57844.1"/>
    <property type="molecule type" value="Genomic_DNA"/>
</dbReference>
<evidence type="ECO:0000256" key="3">
    <source>
        <dbReference type="ARBA" id="ARBA00023239"/>
    </source>
</evidence>
<keyword evidence="6" id="KW-1185">Reference proteome</keyword>
<dbReference type="NCBIfam" id="NF002016">
    <property type="entry name" value="PRK00823.1-1"/>
    <property type="match status" value="1"/>
</dbReference>
<proteinExistence type="inferred from homology"/>
<organism evidence="5 6">
    <name type="scientific">Pseudidiomarina insulisalsae</name>
    <dbReference type="NCBI Taxonomy" id="575789"/>
    <lineage>
        <taxon>Bacteria</taxon>
        <taxon>Pseudomonadati</taxon>
        <taxon>Pseudomonadota</taxon>
        <taxon>Gammaproteobacteria</taxon>
        <taxon>Alteromonadales</taxon>
        <taxon>Idiomarinaceae</taxon>
        <taxon>Pseudidiomarina</taxon>
    </lineage>
</organism>
<dbReference type="PANTHER" id="PTHR42805:SF1">
    <property type="entry name" value="PTERIN-4-ALPHA-CARBINOLAMINE DEHYDRATASE-RELATED"/>
    <property type="match status" value="1"/>
</dbReference>
<comment type="catalytic activity">
    <reaction evidence="1 4">
        <text>(4aS,6R)-4a-hydroxy-L-erythro-5,6,7,8-tetrahydrobiopterin = (6R)-L-erythro-6,7-dihydrobiopterin + H2O</text>
        <dbReference type="Rhea" id="RHEA:11920"/>
        <dbReference type="ChEBI" id="CHEBI:15377"/>
        <dbReference type="ChEBI" id="CHEBI:15642"/>
        <dbReference type="ChEBI" id="CHEBI:43120"/>
        <dbReference type="EC" id="4.2.1.96"/>
    </reaction>
</comment>
<dbReference type="SUPFAM" id="SSF55248">
    <property type="entry name" value="PCD-like"/>
    <property type="match status" value="1"/>
</dbReference>
<dbReference type="Gene3D" id="3.30.1360.20">
    <property type="entry name" value="Transcriptional coactivator/pterin dehydratase"/>
    <property type="match status" value="1"/>
</dbReference>
<keyword evidence="3 4" id="KW-0456">Lyase</keyword>
<reference evidence="6" key="1">
    <citation type="journal article" date="2018" name="Front. Microbiol.">
        <title>Genome-Based Analysis Reveals the Taxonomy and Diversity of the Family Idiomarinaceae.</title>
        <authorList>
            <person name="Liu Y."/>
            <person name="Lai Q."/>
            <person name="Shao Z."/>
        </authorList>
    </citation>
    <scope>NUCLEOTIDE SEQUENCE [LARGE SCALE GENOMIC DNA]</scope>
    <source>
        <strain evidence="6">CVS-6</strain>
    </source>
</reference>
<dbReference type="RefSeq" id="WP_126755353.1">
    <property type="nucleotide sequence ID" value="NZ_PIPY01000013.1"/>
</dbReference>
<dbReference type="HAMAP" id="MF_00434">
    <property type="entry name" value="Pterin_4_alpha"/>
    <property type="match status" value="1"/>
</dbReference>
<comment type="similarity">
    <text evidence="2 4">Belongs to the pterin-4-alpha-carbinolamine dehydratase family.</text>
</comment>
<dbReference type="EC" id="4.2.1.96" evidence="4"/>
<dbReference type="InterPro" id="IPR050376">
    <property type="entry name" value="Pterin-4-alpha-carb_dehyd"/>
</dbReference>
<evidence type="ECO:0000313" key="6">
    <source>
        <dbReference type="Proteomes" id="UP000288259"/>
    </source>
</evidence>
<dbReference type="GO" id="GO:0008124">
    <property type="term" value="F:4-alpha-hydroxytetrahydrobiopterin dehydratase activity"/>
    <property type="evidence" value="ECO:0007669"/>
    <property type="project" value="UniProtKB-UniRule"/>
</dbReference>
<name>A0A432YA61_9GAMM</name>
<dbReference type="AlphaFoldDB" id="A0A432YA61"/>
<evidence type="ECO:0000256" key="1">
    <source>
        <dbReference type="ARBA" id="ARBA00001554"/>
    </source>
</evidence>
<sequence>MSDLKNQKCEACNAEAPKVSDEELAELMREIPEWTPVTRDGVMQLEREFKFKNFKQALAFTNRVGEVAEEEFHHPTLTTEWGKVTVTWWTHAIEGLHKNDFIMAARTDAVVDAD</sequence>
<comment type="caution">
    <text evidence="5">The sequence shown here is derived from an EMBL/GenBank/DDBJ whole genome shotgun (WGS) entry which is preliminary data.</text>
</comment>
<dbReference type="InterPro" id="IPR036428">
    <property type="entry name" value="PCD_sf"/>
</dbReference>
<dbReference type="PANTHER" id="PTHR42805">
    <property type="entry name" value="PTERIN-4-ALPHA-CARBINOLAMINE DEHYDRATASE-RELATED"/>
    <property type="match status" value="1"/>
</dbReference>
<dbReference type="Pfam" id="PF01329">
    <property type="entry name" value="Pterin_4a"/>
    <property type="match status" value="1"/>
</dbReference>
<evidence type="ECO:0000256" key="4">
    <source>
        <dbReference type="HAMAP-Rule" id="MF_00434"/>
    </source>
</evidence>
<accession>A0A432YA61</accession>
<dbReference type="GO" id="GO:0006729">
    <property type="term" value="P:tetrahydrobiopterin biosynthetic process"/>
    <property type="evidence" value="ECO:0007669"/>
    <property type="project" value="InterPro"/>
</dbReference>
<dbReference type="InterPro" id="IPR001533">
    <property type="entry name" value="Pterin_deHydtase"/>
</dbReference>
<evidence type="ECO:0000313" key="5">
    <source>
        <dbReference type="EMBL" id="RUO57844.1"/>
    </source>
</evidence>
<gene>
    <name evidence="5" type="ORF">CWI71_11170</name>
</gene>
<protein>
    <recommendedName>
        <fullName evidence="4">Putative pterin-4-alpha-carbinolamine dehydratase</fullName>
        <shortName evidence="4">PHS</shortName>
        <ecNumber evidence="4">4.2.1.96</ecNumber>
    </recommendedName>
    <alternativeName>
        <fullName evidence="4">4-alpha-hydroxy-tetrahydropterin dehydratase</fullName>
    </alternativeName>
    <alternativeName>
        <fullName evidence="4">Pterin carbinolamine dehydratase</fullName>
        <shortName evidence="4">PCD</shortName>
    </alternativeName>
</protein>
<dbReference type="CDD" id="cd00913">
    <property type="entry name" value="PCD_DCoH_subfamily_a"/>
    <property type="match status" value="1"/>
</dbReference>
<dbReference type="OrthoDB" id="5294615at2"/>
<evidence type="ECO:0000256" key="2">
    <source>
        <dbReference type="ARBA" id="ARBA00006472"/>
    </source>
</evidence>
<dbReference type="Proteomes" id="UP000288259">
    <property type="component" value="Unassembled WGS sequence"/>
</dbReference>